<name>A0ABQ2Y269_9BURK</name>
<dbReference type="RefSeq" id="WP_189358067.1">
    <property type="nucleotide sequence ID" value="NZ_BMYU01000008.1"/>
</dbReference>
<keyword evidence="8" id="KW-1133">Transmembrane helix</keyword>
<organism evidence="10 11">
    <name type="scientific">Undibacterium squillarum</name>
    <dbReference type="NCBI Taxonomy" id="1131567"/>
    <lineage>
        <taxon>Bacteria</taxon>
        <taxon>Pseudomonadati</taxon>
        <taxon>Pseudomonadota</taxon>
        <taxon>Betaproteobacteria</taxon>
        <taxon>Burkholderiales</taxon>
        <taxon>Oxalobacteraceae</taxon>
        <taxon>Undibacterium</taxon>
    </lineage>
</organism>
<comment type="similarity">
    <text evidence="2">Belongs to the GSP M family.</text>
</comment>
<evidence type="ECO:0000256" key="4">
    <source>
        <dbReference type="ARBA" id="ARBA00022475"/>
    </source>
</evidence>
<dbReference type="InterPro" id="IPR007690">
    <property type="entry name" value="T2SS_GspM"/>
</dbReference>
<evidence type="ECO:0000313" key="11">
    <source>
        <dbReference type="Proteomes" id="UP000653343"/>
    </source>
</evidence>
<dbReference type="InterPro" id="IPR023229">
    <property type="entry name" value="T2SS_M_periplasmic_sf"/>
</dbReference>
<sequence>MIAVLKAQFEQYWSEREPRERKTLTTGAVVAGVALFYLLAIDPAYTGRISLEKSIPVQRQQLAEINALSVQYNQLAPLLSQGVEPVTKEMIESALSTRGLKAQTLSISDGTVKLQIQSAAYANVMEWVAEMQKSFRLVVEDAKLTGLAETGQVSVSFTMRQIRQGAN</sequence>
<comment type="subcellular location">
    <subcellularLocation>
        <location evidence="1">Cell inner membrane</location>
        <topology evidence="1">Single-pass membrane protein</topology>
    </subcellularLocation>
</comment>
<keyword evidence="11" id="KW-1185">Reference proteome</keyword>
<keyword evidence="6" id="KW-0812">Transmembrane</keyword>
<dbReference type="Gene3D" id="3.30.1360.100">
    <property type="entry name" value="General secretion pathway protein M, EpsM"/>
    <property type="match status" value="1"/>
</dbReference>
<evidence type="ECO:0000256" key="8">
    <source>
        <dbReference type="ARBA" id="ARBA00022989"/>
    </source>
</evidence>
<keyword evidence="9" id="KW-0472">Membrane</keyword>
<dbReference type="EMBL" id="BMYU01000008">
    <property type="protein sequence ID" value="GGX49602.1"/>
    <property type="molecule type" value="Genomic_DNA"/>
</dbReference>
<evidence type="ECO:0000256" key="3">
    <source>
        <dbReference type="ARBA" id="ARBA00022448"/>
    </source>
</evidence>
<comment type="caution">
    <text evidence="10">The sequence shown here is derived from an EMBL/GenBank/DDBJ whole genome shotgun (WGS) entry which is preliminary data.</text>
</comment>
<keyword evidence="4" id="KW-1003">Cell membrane</keyword>
<evidence type="ECO:0000256" key="1">
    <source>
        <dbReference type="ARBA" id="ARBA00004377"/>
    </source>
</evidence>
<evidence type="ECO:0000313" key="10">
    <source>
        <dbReference type="EMBL" id="GGX49602.1"/>
    </source>
</evidence>
<dbReference type="Pfam" id="PF04612">
    <property type="entry name" value="T2SSM"/>
    <property type="match status" value="1"/>
</dbReference>
<dbReference type="SUPFAM" id="SSF103054">
    <property type="entry name" value="General secretion pathway protein M, EpsM"/>
    <property type="match status" value="1"/>
</dbReference>
<keyword evidence="5" id="KW-0997">Cell inner membrane</keyword>
<protein>
    <recommendedName>
        <fullName evidence="12">General secretion pathway protein M</fullName>
    </recommendedName>
</protein>
<evidence type="ECO:0000256" key="5">
    <source>
        <dbReference type="ARBA" id="ARBA00022519"/>
    </source>
</evidence>
<evidence type="ECO:0000256" key="2">
    <source>
        <dbReference type="ARBA" id="ARBA00010637"/>
    </source>
</evidence>
<evidence type="ECO:0000256" key="6">
    <source>
        <dbReference type="ARBA" id="ARBA00022692"/>
    </source>
</evidence>
<evidence type="ECO:0000256" key="9">
    <source>
        <dbReference type="ARBA" id="ARBA00023136"/>
    </source>
</evidence>
<gene>
    <name evidence="10" type="ORF">GCM10010946_30390</name>
</gene>
<reference evidence="11" key="1">
    <citation type="journal article" date="2019" name="Int. J. Syst. Evol. Microbiol.">
        <title>The Global Catalogue of Microorganisms (GCM) 10K type strain sequencing project: providing services to taxonomists for standard genome sequencing and annotation.</title>
        <authorList>
            <consortium name="The Broad Institute Genomics Platform"/>
            <consortium name="The Broad Institute Genome Sequencing Center for Infectious Disease"/>
            <person name="Wu L."/>
            <person name="Ma J."/>
        </authorList>
    </citation>
    <scope>NUCLEOTIDE SEQUENCE [LARGE SCALE GENOMIC DNA]</scope>
    <source>
        <strain evidence="11">KCTC 23917</strain>
    </source>
</reference>
<evidence type="ECO:0000256" key="7">
    <source>
        <dbReference type="ARBA" id="ARBA00022927"/>
    </source>
</evidence>
<accession>A0ABQ2Y269</accession>
<dbReference type="Proteomes" id="UP000653343">
    <property type="component" value="Unassembled WGS sequence"/>
</dbReference>
<keyword evidence="7" id="KW-0653">Protein transport</keyword>
<evidence type="ECO:0008006" key="12">
    <source>
        <dbReference type="Google" id="ProtNLM"/>
    </source>
</evidence>
<proteinExistence type="inferred from homology"/>
<keyword evidence="3" id="KW-0813">Transport</keyword>